<feature type="region of interest" description="Disordered" evidence="5">
    <location>
        <begin position="1"/>
        <end position="54"/>
    </location>
</feature>
<dbReference type="InterPro" id="IPR029021">
    <property type="entry name" value="Prot-tyrosine_phosphatase-like"/>
</dbReference>
<proteinExistence type="inferred from homology"/>
<dbReference type="InterPro" id="IPR016130">
    <property type="entry name" value="Tyr_Pase_AS"/>
</dbReference>
<evidence type="ECO:0000256" key="4">
    <source>
        <dbReference type="ARBA" id="ARBA00022912"/>
    </source>
</evidence>
<dbReference type="EMBL" id="ML978066">
    <property type="protein sequence ID" value="KAF2021996.1"/>
    <property type="molecule type" value="Genomic_DNA"/>
</dbReference>
<sequence length="399" mass="44734">MQSPSSPLATTGPRAKEDAGVSSNVPNGTSLPDGVKNHDPSTHEGPRRDSGTVEDCSLNAIVAAAEFIEKNSADDSGQRSSSSRNGTALKRKLSSYEPEDLQEQSSDQILTKEVLGPWLTNLIQSARELTNRPHGSTLTMSPSLDKTKQTTRKRFPDHGMREILPGLVLGDMPASICPEMLREYHINSIVSLCHEQRGWRSAMIRAEKPPDRNIFIQCQNSLTLDLLVYMSDICDFIDQMAPPALQLSPCPFFSALPPSHSILVHCEAGRSRSPCIILAYLMRKYSMSYKDAVGFTEIKQKVEPENPNLARQLQIWEEVGYNVWEDEKRTIPKAPYQEYLDDRARLLNGEPDLDAVRNALNARHSPYPIGPKFEPPYCCKMDYDCSCKKLRRRLMVGRT</sequence>
<dbReference type="Pfam" id="PF00782">
    <property type="entry name" value="DSPc"/>
    <property type="match status" value="1"/>
</dbReference>
<evidence type="ECO:0000313" key="9">
    <source>
        <dbReference type="Proteomes" id="UP000799778"/>
    </source>
</evidence>
<feature type="domain" description="Tyrosine specific protein phosphatases" evidence="7">
    <location>
        <begin position="262"/>
        <end position="317"/>
    </location>
</feature>
<dbReference type="InterPro" id="IPR020422">
    <property type="entry name" value="TYR_PHOSPHATASE_DUAL_dom"/>
</dbReference>
<dbReference type="GeneID" id="54284168"/>
<dbReference type="Proteomes" id="UP000799778">
    <property type="component" value="Unassembled WGS sequence"/>
</dbReference>
<evidence type="ECO:0000259" key="7">
    <source>
        <dbReference type="PROSITE" id="PS50056"/>
    </source>
</evidence>
<name>A0A6A5Y9R1_9PLEO</name>
<dbReference type="InterPro" id="IPR000340">
    <property type="entry name" value="Dual-sp_phosphatase_cat-dom"/>
</dbReference>
<accession>A0A6A5Y9R1</accession>
<dbReference type="InterPro" id="IPR000387">
    <property type="entry name" value="Tyr_Pase_dom"/>
</dbReference>
<feature type="region of interest" description="Disordered" evidence="5">
    <location>
        <begin position="71"/>
        <end position="108"/>
    </location>
</feature>
<dbReference type="GO" id="GO:0005737">
    <property type="term" value="C:cytoplasm"/>
    <property type="evidence" value="ECO:0007669"/>
    <property type="project" value="TreeGrafter"/>
</dbReference>
<organism evidence="8 9">
    <name type="scientific">Aaosphaeria arxii CBS 175.79</name>
    <dbReference type="NCBI Taxonomy" id="1450172"/>
    <lineage>
        <taxon>Eukaryota</taxon>
        <taxon>Fungi</taxon>
        <taxon>Dikarya</taxon>
        <taxon>Ascomycota</taxon>
        <taxon>Pezizomycotina</taxon>
        <taxon>Dothideomycetes</taxon>
        <taxon>Pleosporomycetidae</taxon>
        <taxon>Pleosporales</taxon>
        <taxon>Pleosporales incertae sedis</taxon>
        <taxon>Aaosphaeria</taxon>
    </lineage>
</organism>
<feature type="compositionally biased region" description="Polar residues" evidence="5">
    <location>
        <begin position="129"/>
        <end position="144"/>
    </location>
</feature>
<dbReference type="AlphaFoldDB" id="A0A6A5Y9R1"/>
<feature type="region of interest" description="Disordered" evidence="5">
    <location>
        <begin position="129"/>
        <end position="152"/>
    </location>
</feature>
<keyword evidence="3" id="KW-0378">Hydrolase</keyword>
<gene>
    <name evidence="8" type="ORF">BU24DRAFT_417638</name>
</gene>
<keyword evidence="4" id="KW-0904">Protein phosphatase</keyword>
<evidence type="ECO:0000313" key="8">
    <source>
        <dbReference type="EMBL" id="KAF2021996.1"/>
    </source>
</evidence>
<dbReference type="GO" id="GO:0008330">
    <property type="term" value="F:protein tyrosine/threonine phosphatase activity"/>
    <property type="evidence" value="ECO:0007669"/>
    <property type="project" value="TreeGrafter"/>
</dbReference>
<dbReference type="PROSITE" id="PS50054">
    <property type="entry name" value="TYR_PHOSPHATASE_DUAL"/>
    <property type="match status" value="1"/>
</dbReference>
<dbReference type="SMART" id="SM00195">
    <property type="entry name" value="DSPc"/>
    <property type="match status" value="1"/>
</dbReference>
<dbReference type="PROSITE" id="PS00383">
    <property type="entry name" value="TYR_PHOSPHATASE_1"/>
    <property type="match status" value="1"/>
</dbReference>
<dbReference type="GO" id="GO:0043409">
    <property type="term" value="P:negative regulation of MAPK cascade"/>
    <property type="evidence" value="ECO:0007669"/>
    <property type="project" value="TreeGrafter"/>
</dbReference>
<dbReference type="Gene3D" id="3.90.190.10">
    <property type="entry name" value="Protein tyrosine phosphatase superfamily"/>
    <property type="match status" value="1"/>
</dbReference>
<evidence type="ECO:0000259" key="6">
    <source>
        <dbReference type="PROSITE" id="PS50054"/>
    </source>
</evidence>
<dbReference type="PANTHER" id="PTHR10159:SF519">
    <property type="entry name" value="DUAL SPECIFICITY PROTEIN PHOSPHATASE MPK3"/>
    <property type="match status" value="1"/>
</dbReference>
<feature type="compositionally biased region" description="Polar residues" evidence="5">
    <location>
        <begin position="21"/>
        <end position="30"/>
    </location>
</feature>
<dbReference type="CDD" id="cd14498">
    <property type="entry name" value="DSP"/>
    <property type="match status" value="1"/>
</dbReference>
<feature type="domain" description="Tyrosine-protein phosphatase" evidence="6">
    <location>
        <begin position="159"/>
        <end position="322"/>
    </location>
</feature>
<reference evidence="8" key="1">
    <citation type="journal article" date="2020" name="Stud. Mycol.">
        <title>101 Dothideomycetes genomes: a test case for predicting lifestyles and emergence of pathogens.</title>
        <authorList>
            <person name="Haridas S."/>
            <person name="Albert R."/>
            <person name="Binder M."/>
            <person name="Bloem J."/>
            <person name="Labutti K."/>
            <person name="Salamov A."/>
            <person name="Andreopoulos B."/>
            <person name="Baker S."/>
            <person name="Barry K."/>
            <person name="Bills G."/>
            <person name="Bluhm B."/>
            <person name="Cannon C."/>
            <person name="Castanera R."/>
            <person name="Culley D."/>
            <person name="Daum C."/>
            <person name="Ezra D."/>
            <person name="Gonzalez J."/>
            <person name="Henrissat B."/>
            <person name="Kuo A."/>
            <person name="Liang C."/>
            <person name="Lipzen A."/>
            <person name="Lutzoni F."/>
            <person name="Magnuson J."/>
            <person name="Mondo S."/>
            <person name="Nolan M."/>
            <person name="Ohm R."/>
            <person name="Pangilinan J."/>
            <person name="Park H.-J."/>
            <person name="Ramirez L."/>
            <person name="Alfaro M."/>
            <person name="Sun H."/>
            <person name="Tritt A."/>
            <person name="Yoshinaga Y."/>
            <person name="Zwiers L.-H."/>
            <person name="Turgeon B."/>
            <person name="Goodwin S."/>
            <person name="Spatafora J."/>
            <person name="Crous P."/>
            <person name="Grigoriev I."/>
        </authorList>
    </citation>
    <scope>NUCLEOTIDE SEQUENCE</scope>
    <source>
        <strain evidence="8">CBS 175.79</strain>
    </source>
</reference>
<evidence type="ECO:0000256" key="5">
    <source>
        <dbReference type="SAM" id="MobiDB-lite"/>
    </source>
</evidence>
<evidence type="ECO:0000256" key="3">
    <source>
        <dbReference type="ARBA" id="ARBA00022801"/>
    </source>
</evidence>
<dbReference type="PANTHER" id="PTHR10159">
    <property type="entry name" value="DUAL SPECIFICITY PROTEIN PHOSPHATASE"/>
    <property type="match status" value="1"/>
</dbReference>
<feature type="compositionally biased region" description="Basic and acidic residues" evidence="5">
    <location>
        <begin position="35"/>
        <end position="51"/>
    </location>
</feature>
<dbReference type="OrthoDB" id="3765676at2759"/>
<evidence type="ECO:0000256" key="1">
    <source>
        <dbReference type="ARBA" id="ARBA00008601"/>
    </source>
</evidence>
<evidence type="ECO:0000256" key="2">
    <source>
        <dbReference type="ARBA" id="ARBA00013064"/>
    </source>
</evidence>
<dbReference type="SUPFAM" id="SSF52799">
    <property type="entry name" value="(Phosphotyrosine protein) phosphatases II"/>
    <property type="match status" value="1"/>
</dbReference>
<dbReference type="RefSeq" id="XP_033390335.1">
    <property type="nucleotide sequence ID" value="XM_033526771.1"/>
</dbReference>
<dbReference type="EC" id="3.1.3.48" evidence="2"/>
<protein>
    <recommendedName>
        <fullName evidence="2">protein-tyrosine-phosphatase</fullName>
        <ecNumber evidence="2">3.1.3.48</ecNumber>
    </recommendedName>
</protein>
<dbReference type="GO" id="GO:0017017">
    <property type="term" value="F:MAP kinase tyrosine/serine/threonine phosphatase activity"/>
    <property type="evidence" value="ECO:0007669"/>
    <property type="project" value="TreeGrafter"/>
</dbReference>
<keyword evidence="9" id="KW-1185">Reference proteome</keyword>
<dbReference type="GO" id="GO:0033550">
    <property type="term" value="F:MAP kinase tyrosine phosphatase activity"/>
    <property type="evidence" value="ECO:0007669"/>
    <property type="project" value="TreeGrafter"/>
</dbReference>
<comment type="similarity">
    <text evidence="1">Belongs to the protein-tyrosine phosphatase family. Non-receptor class dual specificity subfamily.</text>
</comment>
<dbReference type="PROSITE" id="PS50056">
    <property type="entry name" value="TYR_PHOSPHATASE_2"/>
    <property type="match status" value="1"/>
</dbReference>